<dbReference type="GO" id="GO:0003700">
    <property type="term" value="F:DNA-binding transcription factor activity"/>
    <property type="evidence" value="ECO:0007669"/>
    <property type="project" value="TreeGrafter"/>
</dbReference>
<name>A0A6J7J2X6_9ZZZZ</name>
<accession>A0A6J7J2X6</accession>
<dbReference type="EMBL" id="CAFBNC010000044">
    <property type="protein sequence ID" value="CAB4936977.1"/>
    <property type="molecule type" value="Genomic_DNA"/>
</dbReference>
<organism evidence="6">
    <name type="scientific">freshwater metagenome</name>
    <dbReference type="NCBI Taxonomy" id="449393"/>
    <lineage>
        <taxon>unclassified sequences</taxon>
        <taxon>metagenomes</taxon>
        <taxon>ecological metagenomes</taxon>
    </lineage>
</organism>
<dbReference type="PANTHER" id="PTHR30055">
    <property type="entry name" value="HTH-TYPE TRANSCRIPTIONAL REGULATOR RUTR"/>
    <property type="match status" value="1"/>
</dbReference>
<dbReference type="Pfam" id="PF17918">
    <property type="entry name" value="TetR_C_15"/>
    <property type="match status" value="1"/>
</dbReference>
<evidence type="ECO:0000259" key="4">
    <source>
        <dbReference type="PROSITE" id="PS50977"/>
    </source>
</evidence>
<keyword evidence="1" id="KW-0805">Transcription regulation</keyword>
<gene>
    <name evidence="5" type="ORF">UFOPK1392_01078</name>
    <name evidence="6" type="ORF">UFOPK3733_01030</name>
</gene>
<evidence type="ECO:0000256" key="3">
    <source>
        <dbReference type="ARBA" id="ARBA00023163"/>
    </source>
</evidence>
<dbReference type="InterPro" id="IPR001647">
    <property type="entry name" value="HTH_TetR"/>
</dbReference>
<proteinExistence type="predicted"/>
<dbReference type="InterPro" id="IPR009057">
    <property type="entry name" value="Homeodomain-like_sf"/>
</dbReference>
<keyword evidence="3" id="KW-0804">Transcription</keyword>
<dbReference type="Gene3D" id="1.10.357.10">
    <property type="entry name" value="Tetracycline Repressor, domain 2"/>
    <property type="match status" value="1"/>
</dbReference>
<dbReference type="SUPFAM" id="SSF46689">
    <property type="entry name" value="Homeodomain-like"/>
    <property type="match status" value="1"/>
</dbReference>
<dbReference type="AlphaFoldDB" id="A0A6J7J2X6"/>
<reference evidence="6" key="1">
    <citation type="submission" date="2020-05" db="EMBL/GenBank/DDBJ databases">
        <authorList>
            <person name="Chiriac C."/>
            <person name="Salcher M."/>
            <person name="Ghai R."/>
            <person name="Kavagutti S V."/>
        </authorList>
    </citation>
    <scope>NUCLEOTIDE SEQUENCE</scope>
</reference>
<protein>
    <submittedName>
        <fullName evidence="6">Unannotated protein</fullName>
    </submittedName>
</protein>
<evidence type="ECO:0000256" key="2">
    <source>
        <dbReference type="ARBA" id="ARBA00023125"/>
    </source>
</evidence>
<dbReference type="Pfam" id="PF00440">
    <property type="entry name" value="TetR_N"/>
    <property type="match status" value="1"/>
</dbReference>
<dbReference type="EMBL" id="CAEMXZ010000038">
    <property type="protein sequence ID" value="CAB4323325.1"/>
    <property type="molecule type" value="Genomic_DNA"/>
</dbReference>
<dbReference type="InterPro" id="IPR041669">
    <property type="entry name" value="TetR_C_15"/>
</dbReference>
<evidence type="ECO:0000313" key="6">
    <source>
        <dbReference type="EMBL" id="CAB4936977.1"/>
    </source>
</evidence>
<dbReference type="PROSITE" id="PS50977">
    <property type="entry name" value="HTH_TETR_2"/>
    <property type="match status" value="1"/>
</dbReference>
<dbReference type="GO" id="GO:0000976">
    <property type="term" value="F:transcription cis-regulatory region binding"/>
    <property type="evidence" value="ECO:0007669"/>
    <property type="project" value="TreeGrafter"/>
</dbReference>
<feature type="domain" description="HTH tetR-type" evidence="4">
    <location>
        <begin position="1"/>
        <end position="55"/>
    </location>
</feature>
<dbReference type="PANTHER" id="PTHR30055:SF234">
    <property type="entry name" value="HTH-TYPE TRANSCRIPTIONAL REGULATOR BETI"/>
    <property type="match status" value="1"/>
</dbReference>
<keyword evidence="2" id="KW-0238">DNA-binding</keyword>
<evidence type="ECO:0000256" key="1">
    <source>
        <dbReference type="ARBA" id="ARBA00023015"/>
    </source>
</evidence>
<evidence type="ECO:0000313" key="5">
    <source>
        <dbReference type="EMBL" id="CAB4323325.1"/>
    </source>
</evidence>
<sequence>MLDAAEELLAEGGPDALTVGAVVARADSSVGAFYARFGDRLGLLLAVQDRFLDRLEAAAIAQASTLVAVDDLRDVLEQLVAAFLDVFRANRNAFNAILVQNLSVRSFRVRGAQASQQGARAFAAILDACGAQVTHPDPAVAADFTFRTLFALATHIVMMDEGEVTGAVLDPHQWIEQTTEMLHLYLGADRNG</sequence>
<dbReference type="InterPro" id="IPR050109">
    <property type="entry name" value="HTH-type_TetR-like_transc_reg"/>
</dbReference>